<dbReference type="EMBL" id="JAPESX010000100">
    <property type="protein sequence ID" value="KAJ8123295.1"/>
    <property type="molecule type" value="Genomic_DNA"/>
</dbReference>
<evidence type="ECO:0000313" key="1">
    <source>
        <dbReference type="EMBL" id="KAJ8123295.1"/>
    </source>
</evidence>
<organism evidence="1 2">
    <name type="scientific">Nemania bipapillata</name>
    <dbReference type="NCBI Taxonomy" id="110536"/>
    <lineage>
        <taxon>Eukaryota</taxon>
        <taxon>Fungi</taxon>
        <taxon>Dikarya</taxon>
        <taxon>Ascomycota</taxon>
        <taxon>Pezizomycotina</taxon>
        <taxon>Sordariomycetes</taxon>
        <taxon>Xylariomycetidae</taxon>
        <taxon>Xylariales</taxon>
        <taxon>Xylariaceae</taxon>
        <taxon>Nemania</taxon>
    </lineage>
</organism>
<reference evidence="1" key="1">
    <citation type="submission" date="2022-11" db="EMBL/GenBank/DDBJ databases">
        <title>Genome Sequence of Nemania bipapillata.</title>
        <authorList>
            <person name="Buettner E."/>
        </authorList>
    </citation>
    <scope>NUCLEOTIDE SEQUENCE</scope>
    <source>
        <strain evidence="1">CP14</strain>
    </source>
</reference>
<accession>A0ACC2J7B1</accession>
<dbReference type="Proteomes" id="UP001153334">
    <property type="component" value="Unassembled WGS sequence"/>
</dbReference>
<keyword evidence="2" id="KW-1185">Reference proteome</keyword>
<sequence length="272" mass="30367">MIRDQVNAEICARAGIELLRAVALTPKARGSDKFSREWVIQWGRIFEGNMEYMARELINWSWREYRSCFKAKEHDEALGLAIVLIELLRAAIKYRIDSAASTMLPFIESGFHLITKGHDDHGTSMGLPTFQFKGTGAQHLGAIFCAITGLFATAEDVHPGYLNALALNILEFTVVVLGSDSQNLLEVVNQQVEQAGQIADEAERERQLIEILKTIIVFLEVALCTEGVSPDILLALRKLALGRLAELLPDFMDTPDFARYKNAARYLKSDTP</sequence>
<name>A0ACC2J7B1_9PEZI</name>
<proteinExistence type="predicted"/>
<gene>
    <name evidence="1" type="ORF">ONZ43_g717</name>
</gene>
<evidence type="ECO:0000313" key="2">
    <source>
        <dbReference type="Proteomes" id="UP001153334"/>
    </source>
</evidence>
<comment type="caution">
    <text evidence="1">The sequence shown here is derived from an EMBL/GenBank/DDBJ whole genome shotgun (WGS) entry which is preliminary data.</text>
</comment>
<protein>
    <submittedName>
        <fullName evidence="1">Uncharacterized protein</fullName>
    </submittedName>
</protein>